<keyword evidence="4" id="KW-0443">Lipid metabolism</keyword>
<dbReference type="GeneID" id="107224909"/>
<dbReference type="InterPro" id="IPR001753">
    <property type="entry name" value="Enoyl-CoA_hydra/iso"/>
</dbReference>
<dbReference type="InParanoid" id="A0A6J0C277"/>
<dbReference type="FunCoup" id="A0A6J0C277">
    <property type="interactions" value="1394"/>
</dbReference>
<evidence type="ECO:0000256" key="2">
    <source>
        <dbReference type="ARBA" id="ARBA00005254"/>
    </source>
</evidence>
<dbReference type="Pfam" id="PF00378">
    <property type="entry name" value="ECH_1"/>
    <property type="match status" value="1"/>
</dbReference>
<keyword evidence="3" id="KW-0276">Fatty acid metabolism</keyword>
<dbReference type="GO" id="GO:0005777">
    <property type="term" value="C:peroxisome"/>
    <property type="evidence" value="ECO:0007669"/>
    <property type="project" value="UniProtKB-SubCell"/>
</dbReference>
<dbReference type="GO" id="GO:0005739">
    <property type="term" value="C:mitochondrion"/>
    <property type="evidence" value="ECO:0007669"/>
    <property type="project" value="TreeGrafter"/>
</dbReference>
<dbReference type="RefSeq" id="XP_015520642.2">
    <property type="nucleotide sequence ID" value="XM_015665156.2"/>
</dbReference>
<dbReference type="GO" id="GO:0006635">
    <property type="term" value="P:fatty acid beta-oxidation"/>
    <property type="evidence" value="ECO:0007669"/>
    <property type="project" value="UniProtKB-UniPathway"/>
</dbReference>
<evidence type="ECO:0000256" key="6">
    <source>
        <dbReference type="RuleBase" id="RU003707"/>
    </source>
</evidence>
<protein>
    <submittedName>
        <fullName evidence="8">Delta(3,5)-Delta(2,4)-dienoyl-CoA isomerase, mitochondrial isoform X1</fullName>
    </submittedName>
</protein>
<evidence type="ECO:0000256" key="5">
    <source>
        <dbReference type="ARBA" id="ARBA00023235"/>
    </source>
</evidence>
<keyword evidence="7" id="KW-1185">Reference proteome</keyword>
<dbReference type="PANTHER" id="PTHR43149">
    <property type="entry name" value="ENOYL-COA HYDRATASE"/>
    <property type="match status" value="1"/>
</dbReference>
<proteinExistence type="inferred from homology"/>
<dbReference type="InterPro" id="IPR045002">
    <property type="entry name" value="Ech1-like"/>
</dbReference>
<evidence type="ECO:0000256" key="3">
    <source>
        <dbReference type="ARBA" id="ARBA00022832"/>
    </source>
</evidence>
<dbReference type="CDD" id="cd06558">
    <property type="entry name" value="crotonase-like"/>
    <property type="match status" value="1"/>
</dbReference>
<evidence type="ECO:0000313" key="7">
    <source>
        <dbReference type="Proteomes" id="UP000829291"/>
    </source>
</evidence>
<name>A0A6J0C277_NEOLC</name>
<dbReference type="Gene3D" id="3.90.226.10">
    <property type="entry name" value="2-enoyl-CoA Hydratase, Chain A, domain 1"/>
    <property type="match status" value="1"/>
</dbReference>
<evidence type="ECO:0000313" key="8">
    <source>
        <dbReference type="RefSeq" id="XP_015520642.2"/>
    </source>
</evidence>
<accession>A0A6J0C277</accession>
<keyword evidence="5 8" id="KW-0413">Isomerase</keyword>
<evidence type="ECO:0000256" key="4">
    <source>
        <dbReference type="ARBA" id="ARBA00023098"/>
    </source>
</evidence>
<dbReference type="OrthoDB" id="14970at2759"/>
<dbReference type="InterPro" id="IPR014748">
    <property type="entry name" value="Enoyl-CoA_hydra_C"/>
</dbReference>
<dbReference type="UniPathway" id="UPA00659"/>
<dbReference type="GO" id="GO:0051750">
    <property type="term" value="F:delta(3,5)-delta(2,4)-dienoyl-CoA isomerase activity"/>
    <property type="evidence" value="ECO:0007669"/>
    <property type="project" value="TreeGrafter"/>
</dbReference>
<organism evidence="8">
    <name type="scientific">Neodiprion lecontei</name>
    <name type="common">Redheaded pine sawfly</name>
    <dbReference type="NCBI Taxonomy" id="441921"/>
    <lineage>
        <taxon>Eukaryota</taxon>
        <taxon>Metazoa</taxon>
        <taxon>Ecdysozoa</taxon>
        <taxon>Arthropoda</taxon>
        <taxon>Hexapoda</taxon>
        <taxon>Insecta</taxon>
        <taxon>Pterygota</taxon>
        <taxon>Neoptera</taxon>
        <taxon>Endopterygota</taxon>
        <taxon>Hymenoptera</taxon>
        <taxon>Tenthredinoidea</taxon>
        <taxon>Diprionidae</taxon>
        <taxon>Diprioninae</taxon>
        <taxon>Neodiprion</taxon>
    </lineage>
</organism>
<dbReference type="AlphaFoldDB" id="A0A6J0C277"/>
<dbReference type="InterPro" id="IPR029045">
    <property type="entry name" value="ClpP/crotonase-like_dom_sf"/>
</dbReference>
<dbReference type="Proteomes" id="UP000829291">
    <property type="component" value="Chromosome 7"/>
</dbReference>
<dbReference type="InterPro" id="IPR018376">
    <property type="entry name" value="Enoyl-CoA_hyd/isom_CS"/>
</dbReference>
<sequence>MSVFLPPTAWRYCVNLTPVKIQPYGGKNSQRMIMIGTQVIKCGVLRTAVRQSLRMSMTANYATAPGSSEFGTLNVSVPKPFVYHVQLNRPKSLNAVDRQMWMEIKHCFNELGENPDCRVVLLSGAGRYFNAGIDVSLLMSFGQKLAEYEDVAQKCKVLKKEIGICQESLSAIELCPKPVIAAVHGACIGAGMGMITAADIRYCTKDAWFQVKEVLMGLTADIGTLQRMPKIMGSGSLARELVYTGRKFDATEALHNGLVSKVYDDGESLLAGSISLAQEISAKSPVAVQGSKLNLNYSRDHTVQEGLDHVLMYNQVMLQSEDLANSVMAQVSKSGEAPVFSKL</sequence>
<comment type="similarity">
    <text evidence="2 6">Belongs to the enoyl-CoA hydratase/isomerase family.</text>
</comment>
<dbReference type="KEGG" id="nlo:107224909"/>
<evidence type="ECO:0000256" key="1">
    <source>
        <dbReference type="ARBA" id="ARBA00005005"/>
    </source>
</evidence>
<gene>
    <name evidence="8" type="primary">LOC107224909</name>
</gene>
<dbReference type="PANTHER" id="PTHR43149:SF1">
    <property type="entry name" value="DELTA(3,5)-DELTA(2,4)-DIENOYL-COA ISOMERASE, MITOCHONDRIAL"/>
    <property type="match status" value="1"/>
</dbReference>
<reference evidence="8" key="1">
    <citation type="submission" date="2025-08" db="UniProtKB">
        <authorList>
            <consortium name="RefSeq"/>
        </authorList>
    </citation>
    <scope>IDENTIFICATION</scope>
    <source>
        <tissue evidence="8">Thorax and Abdomen</tissue>
    </source>
</reference>
<dbReference type="PROSITE" id="PS00166">
    <property type="entry name" value="ENOYL_COA_HYDRATASE"/>
    <property type="match status" value="1"/>
</dbReference>
<comment type="pathway">
    <text evidence="1">Lipid metabolism; fatty acid beta-oxidation.</text>
</comment>
<dbReference type="SUPFAM" id="SSF52096">
    <property type="entry name" value="ClpP/crotonase"/>
    <property type="match status" value="1"/>
</dbReference>
<dbReference type="Gene3D" id="1.10.12.10">
    <property type="entry name" value="Lyase 2-enoyl-coa Hydratase, Chain A, domain 2"/>
    <property type="match status" value="1"/>
</dbReference>